<evidence type="ECO:0000313" key="6">
    <source>
        <dbReference type="Proteomes" id="UP000832041"/>
    </source>
</evidence>
<dbReference type="InterPro" id="IPR042099">
    <property type="entry name" value="ANL_N_sf"/>
</dbReference>
<accession>A0ABY4L1Y0</accession>
<evidence type="ECO:0000256" key="2">
    <source>
        <dbReference type="ARBA" id="ARBA00022598"/>
    </source>
</evidence>
<evidence type="ECO:0000256" key="1">
    <source>
        <dbReference type="ARBA" id="ARBA00006432"/>
    </source>
</evidence>
<protein>
    <submittedName>
        <fullName evidence="5">AMP-binding protein</fullName>
    </submittedName>
</protein>
<dbReference type="Pfam" id="PF00501">
    <property type="entry name" value="AMP-binding"/>
    <property type="match status" value="1"/>
</dbReference>
<dbReference type="RefSeq" id="WP_248592298.1">
    <property type="nucleotide sequence ID" value="NZ_BAABEB010000010.1"/>
</dbReference>
<organism evidence="5 6">
    <name type="scientific">Thermobifida alba</name>
    <name type="common">Thermomonospora alba</name>
    <dbReference type="NCBI Taxonomy" id="53522"/>
    <lineage>
        <taxon>Bacteria</taxon>
        <taxon>Bacillati</taxon>
        <taxon>Actinomycetota</taxon>
        <taxon>Actinomycetes</taxon>
        <taxon>Streptosporangiales</taxon>
        <taxon>Nocardiopsidaceae</taxon>
        <taxon>Thermobifida</taxon>
    </lineage>
</organism>
<dbReference type="EMBL" id="CP051627">
    <property type="protein sequence ID" value="UPT20057.1"/>
    <property type="molecule type" value="Genomic_DNA"/>
</dbReference>
<dbReference type="Gene3D" id="3.30.300.30">
    <property type="match status" value="1"/>
</dbReference>
<feature type="domain" description="AMP-binding enzyme C-terminal" evidence="4">
    <location>
        <begin position="458"/>
        <end position="530"/>
    </location>
</feature>
<dbReference type="PANTHER" id="PTHR43201:SF5">
    <property type="entry name" value="MEDIUM-CHAIN ACYL-COA LIGASE ACSF2, MITOCHONDRIAL"/>
    <property type="match status" value="1"/>
</dbReference>
<dbReference type="Proteomes" id="UP000832041">
    <property type="component" value="Chromosome"/>
</dbReference>
<sequence length="578" mass="62483">MSELQSLSGSGWVRAETVGDLLDSRAEALGSEPALVFPEERATYQELAARADALARSMLAMGVDRGDRVGILMPACTELAALLFAAAKIGAVAVPVNARFKPVELEHIVKHSGMKVLFTAETPVNSPLELLVRTFLELADVTGGAVELPTLPELRRVVVSEGAQVPGYAIGVAEAIEMGGAISAEQVRARQSSVRLRDTMMLVYTSGTTAAPKGAMLSHEAVSRLTTGIVERLELTRQDNVWTAIPLFHGGGISFLISTLSAGATFVHPGLFDPATTLPLLIDNRVTVALAAFETIWLPVLSRYNPQEHDLTSIRAVMVVGVEERLRQMAEALPWATQVSCVAMTESCAFLSLHRLDDPFEVRVTTGGHPMPGMEVRVVDPETGEDLPPGAEGELLFRGPNAFDGYFRDPELTREVFDEEGWFHSGDVVRRDEDGRITFVSRLKDMLKVGGENVSAAEVEGLLITHPAVKLAQVVAAPDDYYVEVPAAFIELKPGQEATEEELIHFCLGKIATYRVPRYVRFVTEWPMSGTKIKKVDLRARIAEELKAKGITRAPRLDSRAGMVADTGGAGEPQPAAG</sequence>
<dbReference type="SUPFAM" id="SSF56801">
    <property type="entry name" value="Acetyl-CoA synthetase-like"/>
    <property type="match status" value="1"/>
</dbReference>
<dbReference type="PANTHER" id="PTHR43201">
    <property type="entry name" value="ACYL-COA SYNTHETASE"/>
    <property type="match status" value="1"/>
</dbReference>
<dbReference type="Pfam" id="PF13193">
    <property type="entry name" value="AMP-binding_C"/>
    <property type="match status" value="1"/>
</dbReference>
<reference evidence="5 6" key="1">
    <citation type="submission" date="2020-04" db="EMBL/GenBank/DDBJ databases">
        <title>Thermobifida alba genome sequencing and assembly.</title>
        <authorList>
            <person name="Luzics S."/>
            <person name="Horvath B."/>
            <person name="Nagy I."/>
            <person name="Toth A."/>
            <person name="Nagy I."/>
            <person name="Kukolya J."/>
        </authorList>
    </citation>
    <scope>NUCLEOTIDE SEQUENCE [LARGE SCALE GENOMIC DNA]</scope>
    <source>
        <strain evidence="5 6">DSM 43795</strain>
    </source>
</reference>
<gene>
    <name evidence="5" type="ORF">FOF52_02940</name>
</gene>
<feature type="domain" description="AMP-dependent synthetase/ligase" evidence="3">
    <location>
        <begin position="24"/>
        <end position="407"/>
    </location>
</feature>
<dbReference type="InterPro" id="IPR025110">
    <property type="entry name" value="AMP-bd_C"/>
</dbReference>
<evidence type="ECO:0000259" key="4">
    <source>
        <dbReference type="Pfam" id="PF13193"/>
    </source>
</evidence>
<proteinExistence type="inferred from homology"/>
<dbReference type="InterPro" id="IPR000873">
    <property type="entry name" value="AMP-dep_synth/lig_dom"/>
</dbReference>
<comment type="similarity">
    <text evidence="1">Belongs to the ATP-dependent AMP-binding enzyme family.</text>
</comment>
<name>A0ABY4L1Y0_THEAE</name>
<keyword evidence="2" id="KW-0436">Ligase</keyword>
<keyword evidence="6" id="KW-1185">Reference proteome</keyword>
<evidence type="ECO:0000259" key="3">
    <source>
        <dbReference type="Pfam" id="PF00501"/>
    </source>
</evidence>
<dbReference type="InterPro" id="IPR045851">
    <property type="entry name" value="AMP-bd_C_sf"/>
</dbReference>
<evidence type="ECO:0000313" key="5">
    <source>
        <dbReference type="EMBL" id="UPT20057.1"/>
    </source>
</evidence>
<dbReference type="Gene3D" id="3.40.50.12780">
    <property type="entry name" value="N-terminal domain of ligase-like"/>
    <property type="match status" value="1"/>
</dbReference>